<dbReference type="Proteomes" id="UP001459277">
    <property type="component" value="Unassembled WGS sequence"/>
</dbReference>
<organism evidence="1 2">
    <name type="scientific">Lithocarpus litseifolius</name>
    <dbReference type="NCBI Taxonomy" id="425828"/>
    <lineage>
        <taxon>Eukaryota</taxon>
        <taxon>Viridiplantae</taxon>
        <taxon>Streptophyta</taxon>
        <taxon>Embryophyta</taxon>
        <taxon>Tracheophyta</taxon>
        <taxon>Spermatophyta</taxon>
        <taxon>Magnoliopsida</taxon>
        <taxon>eudicotyledons</taxon>
        <taxon>Gunneridae</taxon>
        <taxon>Pentapetalae</taxon>
        <taxon>rosids</taxon>
        <taxon>fabids</taxon>
        <taxon>Fagales</taxon>
        <taxon>Fagaceae</taxon>
        <taxon>Lithocarpus</taxon>
    </lineage>
</organism>
<name>A0AAW2BRA9_9ROSI</name>
<comment type="caution">
    <text evidence="1">The sequence shown here is derived from an EMBL/GenBank/DDBJ whole genome shotgun (WGS) entry which is preliminary data.</text>
</comment>
<protein>
    <submittedName>
        <fullName evidence="1">Uncharacterized protein</fullName>
    </submittedName>
</protein>
<dbReference type="EMBL" id="JAZDWU010000010">
    <property type="protein sequence ID" value="KAK9988193.1"/>
    <property type="molecule type" value="Genomic_DNA"/>
</dbReference>
<proteinExistence type="predicted"/>
<reference evidence="1 2" key="1">
    <citation type="submission" date="2024-01" db="EMBL/GenBank/DDBJ databases">
        <title>A telomere-to-telomere, gap-free genome of sweet tea (Lithocarpus litseifolius).</title>
        <authorList>
            <person name="Zhou J."/>
        </authorList>
    </citation>
    <scope>NUCLEOTIDE SEQUENCE [LARGE SCALE GENOMIC DNA]</scope>
    <source>
        <strain evidence="1">Zhou-2022a</strain>
        <tissue evidence="1">Leaf</tissue>
    </source>
</reference>
<evidence type="ECO:0000313" key="1">
    <source>
        <dbReference type="EMBL" id="KAK9988193.1"/>
    </source>
</evidence>
<gene>
    <name evidence="1" type="ORF">SO802_028432</name>
</gene>
<sequence length="98" mass="11149">MLKVYRKKIEEAANANCQGNASMVCRAAKEAELATLMAEHLHQNFGTIVDLRYYRAFNNEEINQQTVGNPPKENPKQGASTWQILILVVGYRKRREVA</sequence>
<keyword evidence="2" id="KW-1185">Reference proteome</keyword>
<accession>A0AAW2BRA9</accession>
<evidence type="ECO:0000313" key="2">
    <source>
        <dbReference type="Proteomes" id="UP001459277"/>
    </source>
</evidence>
<dbReference type="AlphaFoldDB" id="A0AAW2BRA9"/>